<name>A0A1J1HVV8_9DIPT</name>
<dbReference type="EMBL" id="CVRI01000018">
    <property type="protein sequence ID" value="CRK90281.1"/>
    <property type="molecule type" value="Genomic_DNA"/>
</dbReference>
<sequence>MKHNETDKKKRIVRKKLCKRRSIKF</sequence>
<feature type="region of interest" description="Disordered" evidence="1">
    <location>
        <begin position="1"/>
        <end position="25"/>
    </location>
</feature>
<reference evidence="2 3" key="1">
    <citation type="submission" date="2015-04" db="EMBL/GenBank/DDBJ databases">
        <authorList>
            <person name="Syromyatnikov M.Y."/>
            <person name="Popov V.N."/>
        </authorList>
    </citation>
    <scope>NUCLEOTIDE SEQUENCE [LARGE SCALE GENOMIC DNA]</scope>
</reference>
<dbReference type="AlphaFoldDB" id="A0A1J1HVV8"/>
<feature type="compositionally biased region" description="Basic residues" evidence="1">
    <location>
        <begin position="9"/>
        <end position="25"/>
    </location>
</feature>
<evidence type="ECO:0000313" key="3">
    <source>
        <dbReference type="Proteomes" id="UP000183832"/>
    </source>
</evidence>
<evidence type="ECO:0000313" key="2">
    <source>
        <dbReference type="EMBL" id="CRK90281.1"/>
    </source>
</evidence>
<accession>A0A1J1HVV8</accession>
<protein>
    <submittedName>
        <fullName evidence="2">CLUMA_CG004004, isoform A</fullName>
    </submittedName>
</protein>
<gene>
    <name evidence="2" type="ORF">CLUMA_CG004004</name>
</gene>
<dbReference type="Proteomes" id="UP000183832">
    <property type="component" value="Unassembled WGS sequence"/>
</dbReference>
<proteinExistence type="predicted"/>
<organism evidence="2 3">
    <name type="scientific">Clunio marinus</name>
    <dbReference type="NCBI Taxonomy" id="568069"/>
    <lineage>
        <taxon>Eukaryota</taxon>
        <taxon>Metazoa</taxon>
        <taxon>Ecdysozoa</taxon>
        <taxon>Arthropoda</taxon>
        <taxon>Hexapoda</taxon>
        <taxon>Insecta</taxon>
        <taxon>Pterygota</taxon>
        <taxon>Neoptera</taxon>
        <taxon>Endopterygota</taxon>
        <taxon>Diptera</taxon>
        <taxon>Nematocera</taxon>
        <taxon>Chironomoidea</taxon>
        <taxon>Chironomidae</taxon>
        <taxon>Clunio</taxon>
    </lineage>
</organism>
<keyword evidence="3" id="KW-1185">Reference proteome</keyword>
<evidence type="ECO:0000256" key="1">
    <source>
        <dbReference type="SAM" id="MobiDB-lite"/>
    </source>
</evidence>